<dbReference type="OrthoDB" id="10347881at2759"/>
<organism evidence="1 2">
    <name type="scientific">Pneumocystis wakefieldiae</name>
    <dbReference type="NCBI Taxonomy" id="38082"/>
    <lineage>
        <taxon>Eukaryota</taxon>
        <taxon>Fungi</taxon>
        <taxon>Dikarya</taxon>
        <taxon>Ascomycota</taxon>
        <taxon>Taphrinomycotina</taxon>
        <taxon>Pneumocystomycetes</taxon>
        <taxon>Pneumocystaceae</taxon>
        <taxon>Pneumocystis</taxon>
    </lineage>
</organism>
<keyword evidence="2" id="KW-1185">Reference proteome</keyword>
<name>A0A899G648_9ASCO</name>
<dbReference type="Gene3D" id="3.30.230.100">
    <property type="match status" value="1"/>
</dbReference>
<accession>A0A899G648</accession>
<gene>
    <name evidence="1" type="ORF">MERGE_001266</name>
</gene>
<reference evidence="1" key="1">
    <citation type="submission" date="2020-06" db="EMBL/GenBank/DDBJ databases">
        <title>Genomes of multiple members of Pneumocystis genus reveal paths to human pathogen Pneumocystis jirovecii.</title>
        <authorList>
            <person name="Cisse O.H."/>
            <person name="Ma L."/>
            <person name="Dekker J."/>
            <person name="Khil P."/>
            <person name="Jo J."/>
            <person name="Brenchley J."/>
            <person name="Blair R."/>
            <person name="Pahar B."/>
            <person name="Chabe M."/>
            <person name="Van Rompay K.A."/>
            <person name="Keesler R."/>
            <person name="Sukura A."/>
            <person name="Hirsch V."/>
            <person name="Kutty G."/>
            <person name="Liu Y."/>
            <person name="Peng L."/>
            <person name="Chen J."/>
            <person name="Song J."/>
            <person name="Weissenbacher-Lang C."/>
            <person name="Xu J."/>
            <person name="Upham N.S."/>
            <person name="Stajich J.E."/>
            <person name="Cuomo C.A."/>
            <person name="Cushion M.T."/>
            <person name="Kovacs J.A."/>
        </authorList>
    </citation>
    <scope>NUCLEOTIDE SEQUENCE</scope>
    <source>
        <strain evidence="1">2A</strain>
    </source>
</reference>
<protein>
    <submittedName>
        <fullName evidence="1">Uncharacterized protein</fullName>
    </submittedName>
</protein>
<dbReference type="Pfam" id="PF16093">
    <property type="entry name" value="PAC4"/>
    <property type="match status" value="1"/>
</dbReference>
<evidence type="ECO:0000313" key="1">
    <source>
        <dbReference type="EMBL" id="QSL66879.1"/>
    </source>
</evidence>
<dbReference type="Proteomes" id="UP000663699">
    <property type="component" value="Chromosome 15"/>
</dbReference>
<dbReference type="AlphaFoldDB" id="A0A899G648"/>
<dbReference type="EMBL" id="CP054546">
    <property type="protein sequence ID" value="QSL66879.1"/>
    <property type="molecule type" value="Genomic_DNA"/>
</dbReference>
<proteinExistence type="predicted"/>
<sequence length="123" mass="13879">MTLVSSISTKERTIRLDPSLPPILIRLILLRPSTSLVFIINFLEKPLFGSLSLGIWAKDKGVSSTTLRTTHNHAISQQLSCLLAKRFARQCYVATPLDIEWTVEYMECILNTCIELVKEGEQC</sequence>
<evidence type="ECO:0000313" key="2">
    <source>
        <dbReference type="Proteomes" id="UP000663699"/>
    </source>
</evidence>
<dbReference type="InterPro" id="IPR032157">
    <property type="entry name" value="PAC4"/>
</dbReference>
<dbReference type="GO" id="GO:0043248">
    <property type="term" value="P:proteasome assembly"/>
    <property type="evidence" value="ECO:0007669"/>
    <property type="project" value="InterPro"/>
</dbReference>